<feature type="non-terminal residue" evidence="1">
    <location>
        <position position="183"/>
    </location>
</feature>
<dbReference type="InParanoid" id="A0A1J7I9A7"/>
<protein>
    <submittedName>
        <fullName evidence="1">Uncharacterized protein</fullName>
    </submittedName>
</protein>
<reference evidence="1 2" key="1">
    <citation type="submission" date="2016-10" db="EMBL/GenBank/DDBJ databases">
        <title>Draft genome sequence of Coniochaeta ligniaria NRRL30616, a lignocellulolytic fungus for bioabatement of inhibitors in plant biomass hydrolysates.</title>
        <authorList>
            <consortium name="DOE Joint Genome Institute"/>
            <person name="Jimenez D.J."/>
            <person name="Hector R.E."/>
            <person name="Riley R."/>
            <person name="Sun H."/>
            <person name="Grigoriev I.V."/>
            <person name="Van Elsas J.D."/>
            <person name="Nichols N.N."/>
        </authorList>
    </citation>
    <scope>NUCLEOTIDE SEQUENCE [LARGE SCALE GENOMIC DNA]</scope>
    <source>
        <strain evidence="1 2">NRRL 30616</strain>
    </source>
</reference>
<sequence length="183" mass="20597">MSLQTRCRQATTLLPPRPQYAQRATGPSSIHYQWLSLWKNSPRMPRCPRIWYSMVCMGRCPSHARTATGYQLQDWLQHWLQDWLRGKCYTGFKLVSMPMASSSSYRQRTESHAARQRRSCPVSRCLLLSLAVIGLGVRTYASARTASMSPSMGKVELHVCGLNMMDNPSCDAACSVSEGEASM</sequence>
<proteinExistence type="predicted"/>
<evidence type="ECO:0000313" key="2">
    <source>
        <dbReference type="Proteomes" id="UP000182658"/>
    </source>
</evidence>
<evidence type="ECO:0000313" key="1">
    <source>
        <dbReference type="EMBL" id="OIW24223.1"/>
    </source>
</evidence>
<organism evidence="1 2">
    <name type="scientific">Coniochaeta ligniaria NRRL 30616</name>
    <dbReference type="NCBI Taxonomy" id="1408157"/>
    <lineage>
        <taxon>Eukaryota</taxon>
        <taxon>Fungi</taxon>
        <taxon>Dikarya</taxon>
        <taxon>Ascomycota</taxon>
        <taxon>Pezizomycotina</taxon>
        <taxon>Sordariomycetes</taxon>
        <taxon>Sordariomycetidae</taxon>
        <taxon>Coniochaetales</taxon>
        <taxon>Coniochaetaceae</taxon>
        <taxon>Coniochaeta</taxon>
    </lineage>
</organism>
<dbReference type="Proteomes" id="UP000182658">
    <property type="component" value="Unassembled WGS sequence"/>
</dbReference>
<gene>
    <name evidence="1" type="ORF">CONLIGDRAFT_673915</name>
</gene>
<keyword evidence="2" id="KW-1185">Reference proteome</keyword>
<dbReference type="AlphaFoldDB" id="A0A1J7I9A7"/>
<name>A0A1J7I9A7_9PEZI</name>
<accession>A0A1J7I9A7</accession>
<dbReference type="EMBL" id="KV875104">
    <property type="protein sequence ID" value="OIW24223.1"/>
    <property type="molecule type" value="Genomic_DNA"/>
</dbReference>